<evidence type="ECO:0000313" key="3">
    <source>
        <dbReference type="EMBL" id="RZU61485.1"/>
    </source>
</evidence>
<feature type="coiled-coil region" evidence="1">
    <location>
        <begin position="170"/>
        <end position="207"/>
    </location>
</feature>
<dbReference type="OrthoDB" id="5422202at2"/>
<feature type="region of interest" description="Disordered" evidence="2">
    <location>
        <begin position="1"/>
        <end position="79"/>
    </location>
</feature>
<gene>
    <name evidence="3" type="ORF">EV380_1056</name>
</gene>
<keyword evidence="1" id="KW-0175">Coiled coil</keyword>
<evidence type="ECO:0000313" key="4">
    <source>
        <dbReference type="Proteomes" id="UP000292685"/>
    </source>
</evidence>
<dbReference type="Proteomes" id="UP000292685">
    <property type="component" value="Unassembled WGS sequence"/>
</dbReference>
<accession>A0A4Q8ACX0</accession>
<dbReference type="AlphaFoldDB" id="A0A4Q8ACX0"/>
<feature type="compositionally biased region" description="Low complexity" evidence="2">
    <location>
        <begin position="49"/>
        <end position="71"/>
    </location>
</feature>
<feature type="region of interest" description="Disordered" evidence="2">
    <location>
        <begin position="423"/>
        <end position="445"/>
    </location>
</feature>
<dbReference type="RefSeq" id="WP_130449820.1">
    <property type="nucleotide sequence ID" value="NZ_SHLA01000001.1"/>
</dbReference>
<dbReference type="InterPro" id="IPR007139">
    <property type="entry name" value="DUF349"/>
</dbReference>
<name>A0A4Q8ACX0_9MICC</name>
<proteinExistence type="predicted"/>
<sequence length="497" mass="55107">MTHSQESDDQTTPNAAAPKSSEAPKPAPSKQVTPASVKPGPVKPSNIRPAAPAHGAKSEAAPAAGGAAAPSVTPPPSYATDLEEARRFARVAEDGHVFVLIGGEEHPVGQYPDASADEALGYFVRKYDDVVNQLLLLEHRVAAHAPTADMNKTLDHLAEIVAAKGMVGDLPALEERIEKARADVAQLHEVEKKAHEEQRAAHLAEREQIVAEAEELAGRDPEKVQWKQSSQRMNELFELWKVAQKSGMRLGRGTEDALWKRFRSARTSFDRHRRAFFSQLDADHAEAKRVKEDLIRQAEELSTSTDWGRTAGEYRKLMAEWKASKRAARKDDDALWARFRAAQDVFFESRNQTNAALDAEFEENLKVKEALLDEARAIDAGKDLGAAKKKLDSIRERWDAAGKVPRSAMQRIEAALRQVEDSVKDAEDHEWRRSNPETKARSNSMLEQLQDSIAQLEADLETAKAGGEKRAIKQAEEALEARRTWLKTVEASAKDLH</sequence>
<dbReference type="EMBL" id="SHLA01000001">
    <property type="protein sequence ID" value="RZU61485.1"/>
    <property type="molecule type" value="Genomic_DNA"/>
</dbReference>
<comment type="caution">
    <text evidence="3">The sequence shown here is derived from an EMBL/GenBank/DDBJ whole genome shotgun (WGS) entry which is preliminary data.</text>
</comment>
<keyword evidence="4" id="KW-1185">Reference proteome</keyword>
<reference evidence="3 4" key="1">
    <citation type="submission" date="2019-02" db="EMBL/GenBank/DDBJ databases">
        <title>Sequencing the genomes of 1000 actinobacteria strains.</title>
        <authorList>
            <person name="Klenk H.-P."/>
        </authorList>
    </citation>
    <scope>NUCLEOTIDE SEQUENCE [LARGE SCALE GENOMIC DNA]</scope>
    <source>
        <strain evidence="3 4">DSM 17364</strain>
    </source>
</reference>
<dbReference type="Pfam" id="PF03993">
    <property type="entry name" value="DUF349"/>
    <property type="match status" value="3"/>
</dbReference>
<feature type="compositionally biased region" description="Low complexity" evidence="2">
    <location>
        <begin position="13"/>
        <end position="30"/>
    </location>
</feature>
<protein>
    <submittedName>
        <fullName evidence="3">Uncharacterized protein DUF349</fullName>
    </submittedName>
</protein>
<feature type="compositionally biased region" description="Basic and acidic residues" evidence="2">
    <location>
        <begin position="423"/>
        <end position="440"/>
    </location>
</feature>
<organism evidence="3 4">
    <name type="scientific">Zhihengliuella halotolerans</name>
    <dbReference type="NCBI Taxonomy" id="370736"/>
    <lineage>
        <taxon>Bacteria</taxon>
        <taxon>Bacillati</taxon>
        <taxon>Actinomycetota</taxon>
        <taxon>Actinomycetes</taxon>
        <taxon>Micrococcales</taxon>
        <taxon>Micrococcaceae</taxon>
        <taxon>Zhihengliuella</taxon>
    </lineage>
</organism>
<evidence type="ECO:0000256" key="2">
    <source>
        <dbReference type="SAM" id="MobiDB-lite"/>
    </source>
</evidence>
<evidence type="ECO:0000256" key="1">
    <source>
        <dbReference type="SAM" id="Coils"/>
    </source>
</evidence>